<keyword evidence="3" id="KW-0472">Membrane</keyword>
<dbReference type="InterPro" id="IPR046371">
    <property type="entry name" value="Bcl-2_BH1-3"/>
</dbReference>
<keyword evidence="2" id="KW-0053">Apoptosis</keyword>
<dbReference type="GO" id="GO:0008630">
    <property type="term" value="P:intrinsic apoptotic signaling pathway in response to DNA damage"/>
    <property type="evidence" value="ECO:0007669"/>
    <property type="project" value="TreeGrafter"/>
</dbReference>
<evidence type="ECO:0000259" key="4">
    <source>
        <dbReference type="Pfam" id="PF00452"/>
    </source>
</evidence>
<dbReference type="PROSITE" id="PS50062">
    <property type="entry name" value="BCL2_FAMILY"/>
    <property type="match status" value="1"/>
</dbReference>
<evidence type="ECO:0000313" key="6">
    <source>
        <dbReference type="Proteomes" id="UP001497382"/>
    </source>
</evidence>
<dbReference type="Proteomes" id="UP001497382">
    <property type="component" value="Unassembled WGS sequence"/>
</dbReference>
<evidence type="ECO:0000256" key="3">
    <source>
        <dbReference type="SAM" id="Phobius"/>
    </source>
</evidence>
<accession>A0AAV2BTT1</accession>
<organism evidence="5 6">
    <name type="scientific">Larinioides sclopetarius</name>
    <dbReference type="NCBI Taxonomy" id="280406"/>
    <lineage>
        <taxon>Eukaryota</taxon>
        <taxon>Metazoa</taxon>
        <taxon>Ecdysozoa</taxon>
        <taxon>Arthropoda</taxon>
        <taxon>Chelicerata</taxon>
        <taxon>Arachnida</taxon>
        <taxon>Araneae</taxon>
        <taxon>Araneomorphae</taxon>
        <taxon>Entelegynae</taxon>
        <taxon>Araneoidea</taxon>
        <taxon>Araneidae</taxon>
        <taxon>Larinioides</taxon>
    </lineage>
</organism>
<dbReference type="GO" id="GO:0042981">
    <property type="term" value="P:regulation of apoptotic process"/>
    <property type="evidence" value="ECO:0007669"/>
    <property type="project" value="InterPro"/>
</dbReference>
<evidence type="ECO:0000256" key="2">
    <source>
        <dbReference type="ARBA" id="ARBA00022703"/>
    </source>
</evidence>
<dbReference type="GO" id="GO:0005741">
    <property type="term" value="C:mitochondrial outer membrane"/>
    <property type="evidence" value="ECO:0007669"/>
    <property type="project" value="TreeGrafter"/>
</dbReference>
<dbReference type="PANTHER" id="PTHR11256:SF21">
    <property type="entry name" value="BCL-2 BCL-2 HOMOLOGY REGION 1-3 DOMAIN-CONTAINING PROTEIN"/>
    <property type="match status" value="1"/>
</dbReference>
<gene>
    <name evidence="5" type="ORF">LARSCL_LOCUS21520</name>
</gene>
<feature type="domain" description="Bcl-2 Bcl-2 homology region 1-3" evidence="4">
    <location>
        <begin position="1"/>
        <end position="63"/>
    </location>
</feature>
<protein>
    <recommendedName>
        <fullName evidence="4">Bcl-2 Bcl-2 homology region 1-3 domain-containing protein</fullName>
    </recommendedName>
</protein>
<keyword evidence="6" id="KW-1185">Reference proteome</keyword>
<dbReference type="GO" id="GO:0051400">
    <property type="term" value="F:BH domain binding"/>
    <property type="evidence" value="ECO:0007669"/>
    <property type="project" value="TreeGrafter"/>
</dbReference>
<feature type="transmembrane region" description="Helical" evidence="3">
    <location>
        <begin position="73"/>
        <end position="95"/>
    </location>
</feature>
<sequence length="99" mass="10998">MCEQVFLHGVTRENVIALFFFCADVLIKCVRSQMKDIGIKLFKWALQFVVDRVCAWVAQHGGWEKAIKNTFSAAQIAAMGAGAAVIVAVSGFLIYKWNT</sequence>
<keyword evidence="3" id="KW-1133">Transmembrane helix</keyword>
<proteinExistence type="inferred from homology"/>
<comment type="similarity">
    <text evidence="1">Belongs to the Bcl-2 family.</text>
</comment>
<dbReference type="Pfam" id="PF00452">
    <property type="entry name" value="Bcl-2"/>
    <property type="match status" value="1"/>
</dbReference>
<dbReference type="EMBL" id="CAXIEN010000514">
    <property type="protein sequence ID" value="CAL1299708.1"/>
    <property type="molecule type" value="Genomic_DNA"/>
</dbReference>
<comment type="caution">
    <text evidence="5">The sequence shown here is derived from an EMBL/GenBank/DDBJ whole genome shotgun (WGS) entry which is preliminary data.</text>
</comment>
<dbReference type="PANTHER" id="PTHR11256">
    <property type="entry name" value="BCL-2 RELATED"/>
    <property type="match status" value="1"/>
</dbReference>
<dbReference type="InterPro" id="IPR026298">
    <property type="entry name" value="Bcl-2_fam"/>
</dbReference>
<dbReference type="SUPFAM" id="SSF56854">
    <property type="entry name" value="Bcl-2 inhibitors of programmed cell death"/>
    <property type="match status" value="1"/>
</dbReference>
<dbReference type="InterPro" id="IPR036834">
    <property type="entry name" value="Bcl-2-like_sf"/>
</dbReference>
<name>A0AAV2BTT1_9ARAC</name>
<evidence type="ECO:0000313" key="5">
    <source>
        <dbReference type="EMBL" id="CAL1299708.1"/>
    </source>
</evidence>
<keyword evidence="3" id="KW-0812">Transmembrane</keyword>
<reference evidence="5 6" key="1">
    <citation type="submission" date="2024-04" db="EMBL/GenBank/DDBJ databases">
        <authorList>
            <person name="Rising A."/>
            <person name="Reimegard J."/>
            <person name="Sonavane S."/>
            <person name="Akerstrom W."/>
            <person name="Nylinder S."/>
            <person name="Hedman E."/>
            <person name="Kallberg Y."/>
        </authorList>
    </citation>
    <scope>NUCLEOTIDE SEQUENCE [LARGE SCALE GENOMIC DNA]</scope>
</reference>
<dbReference type="Gene3D" id="1.10.437.10">
    <property type="entry name" value="Blc2-like"/>
    <property type="match status" value="1"/>
</dbReference>
<dbReference type="GO" id="GO:0001836">
    <property type="term" value="P:release of cytochrome c from mitochondria"/>
    <property type="evidence" value="ECO:0007669"/>
    <property type="project" value="TreeGrafter"/>
</dbReference>
<dbReference type="InterPro" id="IPR002475">
    <property type="entry name" value="Bcl2-like"/>
</dbReference>
<dbReference type="GO" id="GO:0097192">
    <property type="term" value="P:extrinsic apoptotic signaling pathway in absence of ligand"/>
    <property type="evidence" value="ECO:0007669"/>
    <property type="project" value="TreeGrafter"/>
</dbReference>
<dbReference type="AlphaFoldDB" id="A0AAV2BTT1"/>
<evidence type="ECO:0000256" key="1">
    <source>
        <dbReference type="ARBA" id="ARBA00009458"/>
    </source>
</evidence>